<evidence type="ECO:0000313" key="2">
    <source>
        <dbReference type="Proteomes" id="UP001196413"/>
    </source>
</evidence>
<comment type="caution">
    <text evidence="1">The sequence shown here is derived from an EMBL/GenBank/DDBJ whole genome shotgun (WGS) entry which is preliminary data.</text>
</comment>
<accession>A0AAD5WGR5</accession>
<dbReference type="AlphaFoldDB" id="A0AAD5WGR5"/>
<protein>
    <submittedName>
        <fullName evidence="1">Uncharacterized protein</fullName>
    </submittedName>
</protein>
<proteinExistence type="predicted"/>
<reference evidence="1" key="1">
    <citation type="submission" date="2021-06" db="EMBL/GenBank/DDBJ databases">
        <title>Parelaphostrongylus tenuis whole genome reference sequence.</title>
        <authorList>
            <person name="Garwood T.J."/>
            <person name="Larsen P.A."/>
            <person name="Fountain-Jones N.M."/>
            <person name="Garbe J.R."/>
            <person name="Macchietto M.G."/>
            <person name="Kania S.A."/>
            <person name="Gerhold R.W."/>
            <person name="Richards J.E."/>
            <person name="Wolf T.M."/>
        </authorList>
    </citation>
    <scope>NUCLEOTIDE SEQUENCE</scope>
    <source>
        <strain evidence="1">MNPRO001-30</strain>
        <tissue evidence="1">Meninges</tissue>
    </source>
</reference>
<organism evidence="1 2">
    <name type="scientific">Parelaphostrongylus tenuis</name>
    <name type="common">Meningeal worm</name>
    <dbReference type="NCBI Taxonomy" id="148309"/>
    <lineage>
        <taxon>Eukaryota</taxon>
        <taxon>Metazoa</taxon>
        <taxon>Ecdysozoa</taxon>
        <taxon>Nematoda</taxon>
        <taxon>Chromadorea</taxon>
        <taxon>Rhabditida</taxon>
        <taxon>Rhabditina</taxon>
        <taxon>Rhabditomorpha</taxon>
        <taxon>Strongyloidea</taxon>
        <taxon>Metastrongylidae</taxon>
        <taxon>Parelaphostrongylus</taxon>
    </lineage>
</organism>
<keyword evidence="2" id="KW-1185">Reference proteome</keyword>
<dbReference type="EMBL" id="JAHQIW010006610">
    <property type="protein sequence ID" value="KAJ1369577.1"/>
    <property type="molecule type" value="Genomic_DNA"/>
</dbReference>
<evidence type="ECO:0000313" key="1">
    <source>
        <dbReference type="EMBL" id="KAJ1369577.1"/>
    </source>
</evidence>
<gene>
    <name evidence="1" type="ORF">KIN20_031066</name>
</gene>
<dbReference type="Proteomes" id="UP001196413">
    <property type="component" value="Unassembled WGS sequence"/>
</dbReference>
<name>A0AAD5WGR5_PARTN</name>
<sequence length="109" mass="11766">MEIRRLTRGTPTIQTLFSAEVQQHGAATHEAAYSASTGVFDVTEGQARSALLPDAVISEILDQFTFEIEVQSNDLPSGYGPRRGSLVFITEQPIQKCSGKSAQAKVQLA</sequence>